<dbReference type="CDD" id="cd00371">
    <property type="entry name" value="HMA"/>
    <property type="match status" value="1"/>
</dbReference>
<dbReference type="InterPro" id="IPR006121">
    <property type="entry name" value="HMA_dom"/>
</dbReference>
<gene>
    <name evidence="3" type="ORF">DES47_105104</name>
</gene>
<evidence type="ECO:0000313" key="3">
    <source>
        <dbReference type="EMBL" id="TDP63104.1"/>
    </source>
</evidence>
<evidence type="ECO:0000256" key="1">
    <source>
        <dbReference type="ARBA" id="ARBA00022723"/>
    </source>
</evidence>
<name>A0A4R6QIC8_9BURK</name>
<sequence>MISFEVKDMTCGHCVSTITKALKAVDNGARVQIDLASHLVQIEPGEADQAELADAIKEAGYTPVAVATGAVNAPAATGNGCCCSRA</sequence>
<dbReference type="PROSITE" id="PS01047">
    <property type="entry name" value="HMA_1"/>
    <property type="match status" value="1"/>
</dbReference>
<dbReference type="InParanoid" id="A0A4R6QIC8"/>
<dbReference type="OrthoDB" id="9813965at2"/>
<dbReference type="PROSITE" id="PS50846">
    <property type="entry name" value="HMA_2"/>
    <property type="match status" value="1"/>
</dbReference>
<dbReference type="AlphaFoldDB" id="A0A4R6QIC8"/>
<protein>
    <submittedName>
        <fullName evidence="3">Copper chaperone</fullName>
    </submittedName>
</protein>
<evidence type="ECO:0000313" key="4">
    <source>
        <dbReference type="Proteomes" id="UP000295361"/>
    </source>
</evidence>
<accession>A0A4R6QIC8</accession>
<dbReference type="Gene3D" id="3.30.70.100">
    <property type="match status" value="1"/>
</dbReference>
<evidence type="ECO:0000259" key="2">
    <source>
        <dbReference type="PROSITE" id="PS50846"/>
    </source>
</evidence>
<feature type="domain" description="HMA" evidence="2">
    <location>
        <begin position="1"/>
        <end position="64"/>
    </location>
</feature>
<dbReference type="Proteomes" id="UP000295361">
    <property type="component" value="Unassembled WGS sequence"/>
</dbReference>
<dbReference type="RefSeq" id="WP_133702293.1">
    <property type="nucleotide sequence ID" value="NZ_SNXS01000005.1"/>
</dbReference>
<keyword evidence="4" id="KW-1185">Reference proteome</keyword>
<organism evidence="3 4">
    <name type="scientific">Roseateles toxinivorans</name>
    <dbReference type="NCBI Taxonomy" id="270368"/>
    <lineage>
        <taxon>Bacteria</taxon>
        <taxon>Pseudomonadati</taxon>
        <taxon>Pseudomonadota</taxon>
        <taxon>Betaproteobacteria</taxon>
        <taxon>Burkholderiales</taxon>
        <taxon>Sphaerotilaceae</taxon>
        <taxon>Roseateles</taxon>
    </lineage>
</organism>
<dbReference type="GO" id="GO:0046872">
    <property type="term" value="F:metal ion binding"/>
    <property type="evidence" value="ECO:0007669"/>
    <property type="project" value="UniProtKB-KW"/>
</dbReference>
<dbReference type="SUPFAM" id="SSF55008">
    <property type="entry name" value="HMA, heavy metal-associated domain"/>
    <property type="match status" value="1"/>
</dbReference>
<dbReference type="InterPro" id="IPR017969">
    <property type="entry name" value="Heavy-metal-associated_CS"/>
</dbReference>
<dbReference type="Pfam" id="PF00403">
    <property type="entry name" value="HMA"/>
    <property type="match status" value="1"/>
</dbReference>
<reference evidence="3 4" key="1">
    <citation type="submission" date="2019-03" db="EMBL/GenBank/DDBJ databases">
        <title>Genomic Encyclopedia of Type Strains, Phase IV (KMG-IV): sequencing the most valuable type-strain genomes for metagenomic binning, comparative biology and taxonomic classification.</title>
        <authorList>
            <person name="Goeker M."/>
        </authorList>
    </citation>
    <scope>NUCLEOTIDE SEQUENCE [LARGE SCALE GENOMIC DNA]</scope>
    <source>
        <strain evidence="3 4">DSM 16998</strain>
    </source>
</reference>
<comment type="caution">
    <text evidence="3">The sequence shown here is derived from an EMBL/GenBank/DDBJ whole genome shotgun (WGS) entry which is preliminary data.</text>
</comment>
<dbReference type="EMBL" id="SNXS01000005">
    <property type="protein sequence ID" value="TDP63104.1"/>
    <property type="molecule type" value="Genomic_DNA"/>
</dbReference>
<keyword evidence="1" id="KW-0479">Metal-binding</keyword>
<proteinExistence type="predicted"/>
<dbReference type="InterPro" id="IPR036163">
    <property type="entry name" value="HMA_dom_sf"/>
</dbReference>